<dbReference type="AlphaFoldDB" id="A0AAP2YZN0"/>
<sequence length="202" mass="22043">MTIAEKVSASLPTLDYLKLFDYATQPRFLLPILFPFIVYLGWLRESAGSLELHLLAALAIALGGWLGAMIVEYQPFLAIEDGTVNEIQGMLLFVVAGTIYLLWNQNGWPVFVQHWALVAATAVALWLPARFVLDLSGGVIFPTAVFVYLAFMDFRFAPLLVIPVLRVPVALKIEDLSPLEAAVGLGLGVVSVATVLLATSVW</sequence>
<feature type="transmembrane region" description="Helical" evidence="1">
    <location>
        <begin position="87"/>
        <end position="103"/>
    </location>
</feature>
<feature type="transmembrane region" description="Helical" evidence="1">
    <location>
        <begin position="24"/>
        <end position="42"/>
    </location>
</feature>
<feature type="transmembrane region" description="Helical" evidence="1">
    <location>
        <begin position="145"/>
        <end position="169"/>
    </location>
</feature>
<evidence type="ECO:0000313" key="3">
    <source>
        <dbReference type="EMBL" id="MCU4973451.1"/>
    </source>
</evidence>
<reference evidence="2 4" key="1">
    <citation type="submission" date="2022-09" db="EMBL/GenBank/DDBJ databases">
        <title>Enrichment on poylsaccharides allowed isolation of novel metabolic and taxonomic groups of Haloarchaea.</title>
        <authorList>
            <person name="Sorokin D.Y."/>
            <person name="Elcheninov A.G."/>
            <person name="Khizhniak T.V."/>
            <person name="Kolganova T.V."/>
            <person name="Kublanov I.V."/>
        </authorList>
    </citation>
    <scope>NUCLEOTIDE SEQUENCE</scope>
    <source>
        <strain evidence="3 4">AArc-m2/3/4</strain>
        <strain evidence="2">AArc-xg1-1</strain>
    </source>
</reference>
<name>A0AAP2YZN0_9EURY</name>
<evidence type="ECO:0000256" key="1">
    <source>
        <dbReference type="SAM" id="Phobius"/>
    </source>
</evidence>
<keyword evidence="1" id="KW-0472">Membrane</keyword>
<dbReference type="Proteomes" id="UP001321018">
    <property type="component" value="Unassembled WGS sequence"/>
</dbReference>
<proteinExistence type="predicted"/>
<feature type="transmembrane region" description="Helical" evidence="1">
    <location>
        <begin position="115"/>
        <end position="133"/>
    </location>
</feature>
<gene>
    <name evidence="3" type="ORF">OB955_11935</name>
    <name evidence="2" type="ORF">OB960_13950</name>
</gene>
<organism evidence="2 5">
    <name type="scientific">Natronoglomus mannanivorans</name>
    <dbReference type="NCBI Taxonomy" id="2979990"/>
    <lineage>
        <taxon>Archaea</taxon>
        <taxon>Methanobacteriati</taxon>
        <taxon>Methanobacteriota</taxon>
        <taxon>Stenosarchaea group</taxon>
        <taxon>Halobacteria</taxon>
        <taxon>Halobacteriales</taxon>
        <taxon>Natrialbaceae</taxon>
        <taxon>Natronoglomus</taxon>
    </lineage>
</organism>
<feature type="transmembrane region" description="Helical" evidence="1">
    <location>
        <begin position="54"/>
        <end position="75"/>
    </location>
</feature>
<accession>A0AAP2YZN0</accession>
<comment type="caution">
    <text evidence="2">The sequence shown here is derived from an EMBL/GenBank/DDBJ whole genome shotgun (WGS) entry which is preliminary data.</text>
</comment>
<feature type="transmembrane region" description="Helical" evidence="1">
    <location>
        <begin position="181"/>
        <end position="201"/>
    </location>
</feature>
<dbReference type="RefSeq" id="WP_338004319.1">
    <property type="nucleotide sequence ID" value="NZ_JAOPKA010000008.1"/>
</dbReference>
<keyword evidence="1" id="KW-1133">Transmembrane helix</keyword>
<keyword evidence="1" id="KW-0812">Transmembrane</keyword>
<dbReference type="Proteomes" id="UP001320972">
    <property type="component" value="Unassembled WGS sequence"/>
</dbReference>
<protein>
    <submittedName>
        <fullName evidence="2">Uncharacterized protein</fullName>
    </submittedName>
</protein>
<evidence type="ECO:0000313" key="4">
    <source>
        <dbReference type="Proteomes" id="UP001320972"/>
    </source>
</evidence>
<evidence type="ECO:0000313" key="2">
    <source>
        <dbReference type="EMBL" id="MCU4742496.1"/>
    </source>
</evidence>
<dbReference type="EMBL" id="JAOPKB010000006">
    <property type="protein sequence ID" value="MCU4973451.1"/>
    <property type="molecule type" value="Genomic_DNA"/>
</dbReference>
<keyword evidence="4" id="KW-1185">Reference proteome</keyword>
<dbReference type="EMBL" id="JAOPKA010000008">
    <property type="protein sequence ID" value="MCU4742496.1"/>
    <property type="molecule type" value="Genomic_DNA"/>
</dbReference>
<evidence type="ECO:0000313" key="5">
    <source>
        <dbReference type="Proteomes" id="UP001321018"/>
    </source>
</evidence>